<name>A0A2V0RC75_9ZZZZ</name>
<proteinExistence type="predicted"/>
<organism evidence="1">
    <name type="scientific">viral metagenome</name>
    <dbReference type="NCBI Taxonomy" id="1070528"/>
    <lineage>
        <taxon>unclassified sequences</taxon>
        <taxon>metagenomes</taxon>
        <taxon>organismal metagenomes</taxon>
    </lineage>
</organism>
<reference evidence="1" key="1">
    <citation type="submission" date="2017-04" db="EMBL/GenBank/DDBJ databases">
        <title>Unveiling RNA virosphere associated with marine microorganisms.</title>
        <authorList>
            <person name="Urayama S."/>
            <person name="Takaki Y."/>
            <person name="Nishi S."/>
            <person name="Yoshida Y."/>
            <person name="Deguchi S."/>
            <person name="Takai K."/>
            <person name="Nunoura T."/>
        </authorList>
    </citation>
    <scope>NUCLEOTIDE SEQUENCE</scope>
</reference>
<accession>A0A2V0RC75</accession>
<dbReference type="EMBL" id="BDQE01000153">
    <property type="protein sequence ID" value="GBH22891.1"/>
    <property type="molecule type" value="Genomic_RNA"/>
</dbReference>
<evidence type="ECO:0000313" key="1">
    <source>
        <dbReference type="EMBL" id="GBH22891.1"/>
    </source>
</evidence>
<comment type="caution">
    <text evidence="1">The sequence shown here is derived from an EMBL/GenBank/DDBJ whole genome shotgun (WGS) entry which is preliminary data.</text>
</comment>
<sequence length="1245" mass="135789">MKILPVVKKPVYPNTTLNSLLSAKRLAVQRDGDQLRLDFRSAADVANPNLDAAPRGSFNPAYTEVASLFELDPTAVLSTARSAVEIRNPVARVGTTSAHREMMYKTAWSAMVGQWWRDFNILYRMAKDAETRRDSVTTDKRLHPNLDVEDTDGFVEMFLSAVGDIDDSLMRYPIDKAISVDAVYAQVVSRMIPLVETLDHYGFQKGFDTYANVAGEGSLPGAVGERLFTLPARTFDGLGRAPWRALLRNPRARELARSAIVSRFEAALAAADTAQYSALDDSLDMENSRFCVLGEGDDMLVLPIRTTLPANQGSADVRLLHTGPYYTSGNEMFDAIVAEIDGLDPLTTASYQETSAQAGLSETYSLGGGWWWHHQFYNMGDLVMGLFDGTIDSAVPSLLCVRIRDVDTGNDGINNTAVVEADVVDTGPLWTVNYFDVECVNIVSGSTNVVANVEWTAPIDGVTDISLPNGILNIGSPADITAVQLIRLLNLLRDMWSPDHESLMVMTNRRRKVLPKASSVSLKGASTALGDMILQSQVRGTRLPLSPSFNRSRLELPGNHGCFTYPITQRVEPTVYPSSRDWGARDATTAVDLSLQGVPYGIEVAPSRITGQMSTGKAGGWLPGGIPGTRNAQTVTTDLMAMPLLENASTQMYNNGLLFGESTRVIGIGNPAGQDNEWIHSALPNMQNPGMYTHNVENMHHVMDYLPGYFSIGGEGNSLGPLNPTPRMWDLSRRDLSGNQIIDGVQHTAFVNGLIRLKSLSESDHTIIDATSGVNAYVYGDDFSEFPHHEGWFWDPGYTQVVGNSCHRLCGLTLGGASWLHPFVLGPISVFASYVPLSDLSGTVDWEDRQGRVLALTANSTIDASIPERVALTTRMTGLGITQMGSLLPTPGFGIGGSNLETGYGHAACVVPMNSPEIMLSKMDNETAVMQNEAVVDGYAGNVPGNRITHLSIFDAPWAFYHQPIMHHIHSLPNSNCRNPLLKFGGYAIMKSEGSEKAMVQTPVHSFGWNTVLPNSTEYSLWQGENLMPGCTAITHAQAQDRYDTQSLIACVITHDMNGLCGEFEDYSYMTSPTAWYVNKQAGIESQPGGSILGGQNTGYFAINQYNGKVIAAATEVGLDVGVPLLEADYIGLSAFGIGLPAPNRDTSPYPNSLSGDHWFSKRLDQTGNFNVELVYRALMSKRKKIYENPWSDKDASQDRLFESIYDSSEISSIVEAIRRAHASEGAKMTEGLVSEAFLRLQIVN</sequence>
<dbReference type="AlphaFoldDB" id="A0A2V0RC75"/>
<protein>
    <submittedName>
        <fullName evidence="1">Uncharacterized protein</fullName>
    </submittedName>
</protein>